<reference evidence="3 4" key="1">
    <citation type="submission" date="2016-10" db="EMBL/GenBank/DDBJ databases">
        <authorList>
            <person name="de Groot N.N."/>
        </authorList>
    </citation>
    <scope>NUCLEOTIDE SEQUENCE [LARGE SCALE GENOMIC DNA]</scope>
    <source>
        <strain evidence="3 4">CDM_5</strain>
    </source>
</reference>
<name>A0A1H7G0F1_HALLR</name>
<proteinExistence type="predicted"/>
<dbReference type="PANTHER" id="PTHR30483:SF6">
    <property type="entry name" value="PERIPLASMIC BINDING PROTEIN OF ABC TRANSPORTER FOR NATURAL AMINO ACIDS"/>
    <property type="match status" value="1"/>
</dbReference>
<dbReference type="OrthoDB" id="21336at2157"/>
<gene>
    <name evidence="3" type="ORF">SAMN04488691_101173</name>
</gene>
<evidence type="ECO:0000313" key="3">
    <source>
        <dbReference type="EMBL" id="SEK31544.1"/>
    </source>
</evidence>
<keyword evidence="1" id="KW-0732">Signal</keyword>
<dbReference type="InterPro" id="IPR028082">
    <property type="entry name" value="Peripla_BP_I"/>
</dbReference>
<dbReference type="RefSeq" id="WP_074791257.1">
    <property type="nucleotide sequence ID" value="NZ_FOAD01000001.1"/>
</dbReference>
<evidence type="ECO:0000313" key="4">
    <source>
        <dbReference type="Proteomes" id="UP000183894"/>
    </source>
</evidence>
<dbReference type="SUPFAM" id="SSF53822">
    <property type="entry name" value="Periplasmic binding protein-like I"/>
    <property type="match status" value="1"/>
</dbReference>
<dbReference type="Proteomes" id="UP000183894">
    <property type="component" value="Unassembled WGS sequence"/>
</dbReference>
<accession>A0A1H7G0F1</accession>
<dbReference type="EMBL" id="FOAD01000001">
    <property type="protein sequence ID" value="SEK31544.1"/>
    <property type="molecule type" value="Genomic_DNA"/>
</dbReference>
<dbReference type="Pfam" id="PF13458">
    <property type="entry name" value="Peripla_BP_6"/>
    <property type="match status" value="1"/>
</dbReference>
<feature type="domain" description="Leucine-binding protein" evidence="2">
    <location>
        <begin position="37"/>
        <end position="341"/>
    </location>
</feature>
<dbReference type="InterPro" id="IPR051010">
    <property type="entry name" value="BCAA_transport"/>
</dbReference>
<sequence>MTRSYNRRGLLRAAGSAVALGSLSGCVGELGTQGNEPVRFGAVLPVSGSLETLGTHGMRAVEQAVADVNRAGGVLDRPVELTVVDTEGNAQKAVEGYKTLVDEGVVGFVGGLVSDASIALAPKAASDGIMEMSPASTSPALTDAGRADGRKYFGRTVPSDALQAIAMAKILDAPQYADADSIAILAIDNAYGNGLASAMKESTDAEVVSDVRYDPTASSFDGVVDEVFQNSPDAVGFVSVAGQETGVLDAYGSSDYEAPWVFSAGMFGSDVPKYYEGFYSASLSSVRTDGYFHLSQRLSDIAPLAAYAVNAYDALFLMAAAAEKAGEATGSAIADTIQSVSGGTGHTVSVGDFGRVRSLTSAGRELNYQGAASGVDLTEDLEPLSPYVVEKVQNFEVRQLELLQRQFFESGGNQ</sequence>
<dbReference type="InterPro" id="IPR028081">
    <property type="entry name" value="Leu-bd"/>
</dbReference>
<dbReference type="PROSITE" id="PS51257">
    <property type="entry name" value="PROKAR_LIPOPROTEIN"/>
    <property type="match status" value="1"/>
</dbReference>
<evidence type="ECO:0000256" key="1">
    <source>
        <dbReference type="ARBA" id="ARBA00022729"/>
    </source>
</evidence>
<evidence type="ECO:0000259" key="2">
    <source>
        <dbReference type="Pfam" id="PF13458"/>
    </source>
</evidence>
<dbReference type="AlphaFoldDB" id="A0A1H7G0F1"/>
<dbReference type="Gene3D" id="3.40.50.2300">
    <property type="match status" value="2"/>
</dbReference>
<organism evidence="3 4">
    <name type="scientific">Haloferax larsenii</name>
    <dbReference type="NCBI Taxonomy" id="302484"/>
    <lineage>
        <taxon>Archaea</taxon>
        <taxon>Methanobacteriati</taxon>
        <taxon>Methanobacteriota</taxon>
        <taxon>Stenosarchaea group</taxon>
        <taxon>Halobacteria</taxon>
        <taxon>Halobacteriales</taxon>
        <taxon>Haloferacaceae</taxon>
        <taxon>Haloferax</taxon>
    </lineage>
</organism>
<protein>
    <submittedName>
        <fullName evidence="3">ABC-type branched-chain amino acid transport system, substrate-binding protein</fullName>
    </submittedName>
</protein>
<dbReference type="PANTHER" id="PTHR30483">
    <property type="entry name" value="LEUCINE-SPECIFIC-BINDING PROTEIN"/>
    <property type="match status" value="1"/>
</dbReference>